<keyword evidence="8" id="KW-1185">Reference proteome</keyword>
<dbReference type="CDD" id="cd14014">
    <property type="entry name" value="STKc_PknB_like"/>
    <property type="match status" value="1"/>
</dbReference>
<feature type="binding site" evidence="5">
    <location>
        <position position="41"/>
    </location>
    <ligand>
        <name>ATP</name>
        <dbReference type="ChEBI" id="CHEBI:30616"/>
    </ligand>
</feature>
<dbReference type="EMBL" id="JBHSMZ010000006">
    <property type="protein sequence ID" value="MFC5548771.1"/>
    <property type="molecule type" value="Genomic_DNA"/>
</dbReference>
<dbReference type="PROSITE" id="PS00107">
    <property type="entry name" value="PROTEIN_KINASE_ATP"/>
    <property type="match status" value="1"/>
</dbReference>
<dbReference type="Gene3D" id="3.30.200.20">
    <property type="entry name" value="Phosphorylase Kinase, domain 1"/>
    <property type="match status" value="1"/>
</dbReference>
<dbReference type="PANTHER" id="PTHR43289">
    <property type="entry name" value="MITOGEN-ACTIVATED PROTEIN KINASE KINASE KINASE 20-RELATED"/>
    <property type="match status" value="1"/>
</dbReference>
<evidence type="ECO:0000259" key="6">
    <source>
        <dbReference type="PROSITE" id="PS50011"/>
    </source>
</evidence>
<dbReference type="Pfam" id="PF26309">
    <property type="entry name" value="DUF8082"/>
    <property type="match status" value="2"/>
</dbReference>
<protein>
    <submittedName>
        <fullName evidence="7">Serine/threonine-protein kinase</fullName>
        <ecNumber evidence="7">2.7.11.1</ecNumber>
    </submittedName>
</protein>
<dbReference type="InterPro" id="IPR017441">
    <property type="entry name" value="Protein_kinase_ATP_BS"/>
</dbReference>
<comment type="caution">
    <text evidence="7">The sequence shown here is derived from an EMBL/GenBank/DDBJ whole genome shotgun (WGS) entry which is preliminary data.</text>
</comment>
<evidence type="ECO:0000256" key="5">
    <source>
        <dbReference type="PROSITE-ProRule" id="PRU10141"/>
    </source>
</evidence>
<dbReference type="RefSeq" id="WP_379769931.1">
    <property type="nucleotide sequence ID" value="NZ_JBHSMZ010000006.1"/>
</dbReference>
<evidence type="ECO:0000313" key="8">
    <source>
        <dbReference type="Proteomes" id="UP001596086"/>
    </source>
</evidence>
<dbReference type="SUPFAM" id="SSF56112">
    <property type="entry name" value="Protein kinase-like (PK-like)"/>
    <property type="match status" value="1"/>
</dbReference>
<evidence type="ECO:0000256" key="1">
    <source>
        <dbReference type="ARBA" id="ARBA00022679"/>
    </source>
</evidence>
<keyword evidence="1 7" id="KW-0808">Transferase</keyword>
<keyword evidence="4 5" id="KW-0067">ATP-binding</keyword>
<dbReference type="InterPro" id="IPR011009">
    <property type="entry name" value="Kinase-like_dom_sf"/>
</dbReference>
<dbReference type="PROSITE" id="PS50011">
    <property type="entry name" value="PROTEIN_KINASE_DOM"/>
    <property type="match status" value="1"/>
</dbReference>
<dbReference type="EC" id="2.7.11.1" evidence="7"/>
<reference evidence="8" key="1">
    <citation type="journal article" date="2019" name="Int. J. Syst. Evol. Microbiol.">
        <title>The Global Catalogue of Microorganisms (GCM) 10K type strain sequencing project: providing services to taxonomists for standard genome sequencing and annotation.</title>
        <authorList>
            <consortium name="The Broad Institute Genomics Platform"/>
            <consortium name="The Broad Institute Genome Sequencing Center for Infectious Disease"/>
            <person name="Wu L."/>
            <person name="Ma J."/>
        </authorList>
    </citation>
    <scope>NUCLEOTIDE SEQUENCE [LARGE SCALE GENOMIC DNA]</scope>
    <source>
        <strain evidence="8">CGMCC 4.5798</strain>
    </source>
</reference>
<dbReference type="InterPro" id="IPR008271">
    <property type="entry name" value="Ser/Thr_kinase_AS"/>
</dbReference>
<dbReference type="InterPro" id="IPR058395">
    <property type="entry name" value="DUF8082"/>
</dbReference>
<evidence type="ECO:0000256" key="4">
    <source>
        <dbReference type="ARBA" id="ARBA00022840"/>
    </source>
</evidence>
<keyword evidence="2 5" id="KW-0547">Nucleotide-binding</keyword>
<evidence type="ECO:0000313" key="7">
    <source>
        <dbReference type="EMBL" id="MFC5548771.1"/>
    </source>
</evidence>
<dbReference type="PROSITE" id="PS00108">
    <property type="entry name" value="PROTEIN_KINASE_ST"/>
    <property type="match status" value="1"/>
</dbReference>
<evidence type="ECO:0000256" key="2">
    <source>
        <dbReference type="ARBA" id="ARBA00022741"/>
    </source>
</evidence>
<accession>A0ABW0RVU4</accession>
<keyword evidence="3 7" id="KW-0418">Kinase</keyword>
<dbReference type="Proteomes" id="UP001596086">
    <property type="component" value="Unassembled WGS sequence"/>
</dbReference>
<dbReference type="PANTHER" id="PTHR43289:SF30">
    <property type="entry name" value="NON-SPECIFIC SERINE_THREONINE PROTEIN KINASE"/>
    <property type="match status" value="1"/>
</dbReference>
<sequence length="485" mass="51867">MIAQLGKYRIDGILGKGAMGVVYKAFDPWIERVVALKTIRKELFSEKEQADLIDRFKNEAQAAGRLNHPNIVTVYDYGEDAESAYMAMEFVDGVGLDTLLAQERPTDLPNVLAWMGDLLHGLDYAHSRGVVHRDVKPANLLVTRAGQVKISDFGIARIESSTLTQAGAMVGTPSYMSPEQFRGDAIDGRSDVFSAGIVLYQLLTGARPFSGTASIVMQQILNEEPAPPSRVLPALGTRFDALLARAIAKPPEARYPSARAFHEALLAAARNSEADPDATRLANDDRTVLAPAMPAMPAPAAAFEGSGIATMTPWKREALPEVEASLARQIGPMARFLLKKVADKAEGLDHLSELLLPHIPSEVGREQFGQALAQIRKKLDATGTGSGAARASSQVSQVSLSGAARPGVASALSRPPRPESFDAGYADATADRLVAIIGPIGRVVVKRAMKQTSDKQVFLQLLAGHIDNPGERTRFLADAGASSST</sequence>
<gene>
    <name evidence="7" type="ORF">ACFPO9_09620</name>
</gene>
<dbReference type="GO" id="GO:0004674">
    <property type="term" value="F:protein serine/threonine kinase activity"/>
    <property type="evidence" value="ECO:0007669"/>
    <property type="project" value="UniProtKB-EC"/>
</dbReference>
<dbReference type="InterPro" id="IPR000719">
    <property type="entry name" value="Prot_kinase_dom"/>
</dbReference>
<name>A0ABW0RVU4_9BURK</name>
<proteinExistence type="predicted"/>
<dbReference type="SMART" id="SM00220">
    <property type="entry name" value="S_TKc"/>
    <property type="match status" value="1"/>
</dbReference>
<dbReference type="Pfam" id="PF00069">
    <property type="entry name" value="Pkinase"/>
    <property type="match status" value="1"/>
</dbReference>
<dbReference type="Gene3D" id="1.10.510.10">
    <property type="entry name" value="Transferase(Phosphotransferase) domain 1"/>
    <property type="match status" value="1"/>
</dbReference>
<evidence type="ECO:0000256" key="3">
    <source>
        <dbReference type="ARBA" id="ARBA00022777"/>
    </source>
</evidence>
<organism evidence="7 8">
    <name type="scientific">Massilia aerilata</name>
    <dbReference type="NCBI Taxonomy" id="453817"/>
    <lineage>
        <taxon>Bacteria</taxon>
        <taxon>Pseudomonadati</taxon>
        <taxon>Pseudomonadota</taxon>
        <taxon>Betaproteobacteria</taxon>
        <taxon>Burkholderiales</taxon>
        <taxon>Oxalobacteraceae</taxon>
        <taxon>Telluria group</taxon>
        <taxon>Massilia</taxon>
    </lineage>
</organism>
<feature type="domain" description="Protein kinase" evidence="6">
    <location>
        <begin position="8"/>
        <end position="265"/>
    </location>
</feature>